<keyword evidence="1" id="KW-0732">Signal</keyword>
<dbReference type="InterPro" id="IPR010562">
    <property type="entry name" value="Haemolymph_juvenile_hormone-bd"/>
</dbReference>
<dbReference type="PANTHER" id="PTHR11008:SF9">
    <property type="entry name" value="PROTEIN TAKEOUT-LIKE PROTEIN"/>
    <property type="match status" value="1"/>
</dbReference>
<dbReference type="Gene3D" id="3.15.10.30">
    <property type="entry name" value="Haemolymph juvenile hormone binding protein"/>
    <property type="match status" value="1"/>
</dbReference>
<dbReference type="AlphaFoldDB" id="R4WRB7"/>
<dbReference type="Pfam" id="PF06585">
    <property type="entry name" value="JHBP"/>
    <property type="match status" value="1"/>
</dbReference>
<proteinExistence type="evidence at transcript level"/>
<reference evidence="2" key="1">
    <citation type="journal article" date="2013" name="PLoS ONE">
        <title>Gene expression in gut symbiotic organ of stinkbug affected by extracellular bacterial symbiont.</title>
        <authorList>
            <person name="Futahashi R."/>
            <person name="Tanaka K."/>
            <person name="Tanahashi M."/>
            <person name="Nikoh N."/>
            <person name="Kikuchi Y."/>
            <person name="Lee B.L."/>
            <person name="Fukatsu T."/>
        </authorList>
    </citation>
    <scope>NUCLEOTIDE SEQUENCE</scope>
    <source>
        <tissue evidence="2">Midgut</tissue>
    </source>
</reference>
<name>R4WRB7_RIPPE</name>
<evidence type="ECO:0000313" key="2">
    <source>
        <dbReference type="EMBL" id="BAN20432.1"/>
    </source>
</evidence>
<accession>R4WRB7</accession>
<dbReference type="InterPro" id="IPR038606">
    <property type="entry name" value="To_sf"/>
</dbReference>
<feature type="chain" id="PRO_5004372710" evidence="1">
    <location>
        <begin position="18"/>
        <end position="226"/>
    </location>
</feature>
<organism evidence="2">
    <name type="scientific">Riptortus pedestris</name>
    <name type="common">Bean bug</name>
    <dbReference type="NCBI Taxonomy" id="329032"/>
    <lineage>
        <taxon>Eukaryota</taxon>
        <taxon>Metazoa</taxon>
        <taxon>Ecdysozoa</taxon>
        <taxon>Arthropoda</taxon>
        <taxon>Hexapoda</taxon>
        <taxon>Insecta</taxon>
        <taxon>Pterygota</taxon>
        <taxon>Neoptera</taxon>
        <taxon>Paraneoptera</taxon>
        <taxon>Hemiptera</taxon>
        <taxon>Heteroptera</taxon>
        <taxon>Panheteroptera</taxon>
        <taxon>Pentatomomorpha</taxon>
        <taxon>Coreoidea</taxon>
        <taxon>Alydidae</taxon>
        <taxon>Riptortus</taxon>
    </lineage>
</organism>
<protein>
    <submittedName>
        <fullName evidence="2">Uncharacterized protein</fullName>
    </submittedName>
</protein>
<evidence type="ECO:0000256" key="1">
    <source>
        <dbReference type="SAM" id="SignalP"/>
    </source>
</evidence>
<feature type="signal peptide" evidence="1">
    <location>
        <begin position="1"/>
        <end position="17"/>
    </location>
</feature>
<sequence length="226" mass="25398">MIFLILVFAVCCIPSGAHETFLEHFQQNLKERQEVSPTYGSLDPFPIRKILEWDDPLFRVYFSLDATLSGFTNYQIHQAVLTPDLQLKLNVTLEDSSCTGSYNLNSTIYKVLPLNGNGDILIKLQKLTVYLESQVAVINGTTRMLYYHMDYGFNTFQVDVSGLLGSPEVGAVMERFIADLLPNLLSSKKQRIVAIVNNLAMTKGNSFLKGATLKTFIEIIKSLVVY</sequence>
<dbReference type="PANTHER" id="PTHR11008">
    <property type="entry name" value="PROTEIN TAKEOUT-LIKE PROTEIN"/>
    <property type="match status" value="1"/>
</dbReference>
<dbReference type="EMBL" id="AK417217">
    <property type="protein sequence ID" value="BAN20432.1"/>
    <property type="molecule type" value="mRNA"/>
</dbReference>